<dbReference type="EMBL" id="JACTNZ010000005">
    <property type="protein sequence ID" value="KAG5547957.1"/>
    <property type="molecule type" value="Genomic_DNA"/>
</dbReference>
<feature type="transmembrane region" description="Helical" evidence="1">
    <location>
        <begin position="39"/>
        <end position="58"/>
    </location>
</feature>
<keyword evidence="3" id="KW-1185">Reference proteome</keyword>
<evidence type="ECO:0000313" key="3">
    <source>
        <dbReference type="Proteomes" id="UP000823749"/>
    </source>
</evidence>
<keyword evidence="1" id="KW-1133">Transmembrane helix</keyword>
<evidence type="ECO:0000256" key="1">
    <source>
        <dbReference type="SAM" id="Phobius"/>
    </source>
</evidence>
<dbReference type="Proteomes" id="UP000823749">
    <property type="component" value="Chromosome 5"/>
</dbReference>
<comment type="caution">
    <text evidence="2">The sequence shown here is derived from an EMBL/GenBank/DDBJ whole genome shotgun (WGS) entry which is preliminary data.</text>
</comment>
<evidence type="ECO:0000313" key="2">
    <source>
        <dbReference type="EMBL" id="KAG5547957.1"/>
    </source>
</evidence>
<sequence>MIFISILPLILASSAIFIGISLNDVYNLHLNSYCERQNVIFYITNCLWRVTPIGFYLCSDDRLTNYW</sequence>
<keyword evidence="1" id="KW-0812">Transmembrane</keyword>
<reference evidence="2" key="1">
    <citation type="submission" date="2020-08" db="EMBL/GenBank/DDBJ databases">
        <title>Plant Genome Project.</title>
        <authorList>
            <person name="Zhang R.-G."/>
        </authorList>
    </citation>
    <scope>NUCLEOTIDE SEQUENCE</scope>
    <source>
        <strain evidence="2">WSP0</strain>
        <tissue evidence="2">Leaf</tissue>
    </source>
</reference>
<accession>A0AAV6K671</accession>
<gene>
    <name evidence="2" type="ORF">RHGRI_013595</name>
</gene>
<keyword evidence="1" id="KW-0472">Membrane</keyword>
<protein>
    <submittedName>
        <fullName evidence="2">Uncharacterized protein</fullName>
    </submittedName>
</protein>
<proteinExistence type="predicted"/>
<name>A0AAV6K671_9ERIC</name>
<dbReference type="AlphaFoldDB" id="A0AAV6K671"/>
<organism evidence="2 3">
    <name type="scientific">Rhododendron griersonianum</name>
    <dbReference type="NCBI Taxonomy" id="479676"/>
    <lineage>
        <taxon>Eukaryota</taxon>
        <taxon>Viridiplantae</taxon>
        <taxon>Streptophyta</taxon>
        <taxon>Embryophyta</taxon>
        <taxon>Tracheophyta</taxon>
        <taxon>Spermatophyta</taxon>
        <taxon>Magnoliopsida</taxon>
        <taxon>eudicotyledons</taxon>
        <taxon>Gunneridae</taxon>
        <taxon>Pentapetalae</taxon>
        <taxon>asterids</taxon>
        <taxon>Ericales</taxon>
        <taxon>Ericaceae</taxon>
        <taxon>Ericoideae</taxon>
        <taxon>Rhodoreae</taxon>
        <taxon>Rhododendron</taxon>
    </lineage>
</organism>